<protein>
    <recommendedName>
        <fullName evidence="10">1-deoxy-D-xylulose-5-phosphate synthase</fullName>
        <ecNumber evidence="10">2.2.1.7</ecNumber>
    </recommendedName>
    <alternativeName>
        <fullName evidence="10">1-deoxyxylulose-5-phosphate synthase</fullName>
        <shortName evidence="10">DXP synthase</shortName>
        <shortName evidence="10">DXPS</shortName>
    </alternativeName>
</protein>
<dbReference type="PANTHER" id="PTHR43322:SF5">
    <property type="entry name" value="1-DEOXY-D-XYLULOSE-5-PHOSPHATE SYNTHASE, CHLOROPLASTIC"/>
    <property type="match status" value="1"/>
</dbReference>
<keyword evidence="5 10" id="KW-0479">Metal-binding</keyword>
<feature type="binding site" evidence="10">
    <location>
        <position position="85"/>
    </location>
    <ligand>
        <name>thiamine diphosphate</name>
        <dbReference type="ChEBI" id="CHEBI:58937"/>
    </ligand>
</feature>
<comment type="catalytic activity">
    <reaction evidence="10">
        <text>D-glyceraldehyde 3-phosphate + pyruvate + H(+) = 1-deoxy-D-xylulose 5-phosphate + CO2</text>
        <dbReference type="Rhea" id="RHEA:12605"/>
        <dbReference type="ChEBI" id="CHEBI:15361"/>
        <dbReference type="ChEBI" id="CHEBI:15378"/>
        <dbReference type="ChEBI" id="CHEBI:16526"/>
        <dbReference type="ChEBI" id="CHEBI:57792"/>
        <dbReference type="ChEBI" id="CHEBI:59776"/>
        <dbReference type="EC" id="2.2.1.7"/>
    </reaction>
</comment>
<gene>
    <name evidence="10" type="primary">dxs</name>
    <name evidence="12" type="ORF">ACFQ0F_08595</name>
</gene>
<evidence type="ECO:0000256" key="9">
    <source>
        <dbReference type="ARBA" id="ARBA00023229"/>
    </source>
</evidence>
<dbReference type="CDD" id="cd02007">
    <property type="entry name" value="TPP_DXS"/>
    <property type="match status" value="1"/>
</dbReference>
<dbReference type="SMART" id="SM00861">
    <property type="entry name" value="Transket_pyr"/>
    <property type="match status" value="1"/>
</dbReference>
<dbReference type="EC" id="2.2.1.7" evidence="10"/>
<keyword evidence="4 10" id="KW-0808">Transferase</keyword>
<keyword evidence="7 10" id="KW-0784">Thiamine biosynthesis</keyword>
<evidence type="ECO:0000256" key="1">
    <source>
        <dbReference type="ARBA" id="ARBA00004980"/>
    </source>
</evidence>
<dbReference type="Pfam" id="PF02780">
    <property type="entry name" value="Transketolase_C"/>
    <property type="match status" value="1"/>
</dbReference>
<evidence type="ECO:0000256" key="6">
    <source>
        <dbReference type="ARBA" id="ARBA00022842"/>
    </source>
</evidence>
<dbReference type="EMBL" id="JBHTIT010000001">
    <property type="protein sequence ID" value="MFD0950443.1"/>
    <property type="molecule type" value="Genomic_DNA"/>
</dbReference>
<comment type="pathway">
    <text evidence="1 10">Metabolic intermediate biosynthesis; 1-deoxy-D-xylulose 5-phosphate biosynthesis; 1-deoxy-D-xylulose 5-phosphate from D-glyceraldehyde 3-phosphate and pyruvate: step 1/1.</text>
</comment>
<comment type="cofactor">
    <cofactor evidence="10">
        <name>thiamine diphosphate</name>
        <dbReference type="ChEBI" id="CHEBI:58937"/>
    </cofactor>
    <text evidence="10">Binds 1 thiamine pyrophosphate per subunit.</text>
</comment>
<comment type="cofactor">
    <cofactor evidence="10">
        <name>Mg(2+)</name>
        <dbReference type="ChEBI" id="CHEBI:18420"/>
    </cofactor>
    <text evidence="10">Binds 1 Mg(2+) ion per subunit.</text>
</comment>
<evidence type="ECO:0000256" key="3">
    <source>
        <dbReference type="ARBA" id="ARBA00011738"/>
    </source>
</evidence>
<sequence>MMFHEIPLNRPLTPLLDQVPTPDKLRELPVDALPELARELREFMLWSTGQTGGHFGAGLGVIELTIALHYVYNTPQDRVVWDVGHQTYPHKILTGRKEQMLTMRQQDGLAAFPRREESPYDTFGVGHSSTSISAALGMARAAELTGSERKVVAVIGDGAMTAGMAFEALNDAAHQNANMLVILNDNQMSISNAVGGLSNYFSRIWASKSYIALREGGKRVLQSMPTAMNFVRRTEEQMKTMVTDAPGALFESIGFNYVGPIDGHNLDELIETIANLSEAKGPQLLHVFTTKGKGFAPAEADPIGYHAISKIAPVTERAAEPAAKAKKTAASSIDATASAAHVVAAVAPKPKKYSDVFGDWLCAAAAKDLRLVGITPAMCEGSGMVSFAAQYPERYHDVAIAEQHAVTFAAGLACEGLKPVVAIYSTFLQRGYDQLIHDVALQNLDVTFAIDRAGLVGEDGPTHAGAYDLAFLRCIPNMIIAAPSDEAECHALLEAAWQHQGPSAVRYPRGTGTGAAINASTELPAIGRARTLRRGVEVAILNFGSRLEAVAQAADELKKLGLATPTIVDMRWVKPLDEACLVELANSHSLLVSVEEHAVMGGAGSAVGEWLHANGYHCGLLTIGIRDAYIEHASPVQMHAACGLDRDGIVRAIGERLARTQLGH</sequence>
<proteinExistence type="inferred from homology"/>
<evidence type="ECO:0000256" key="2">
    <source>
        <dbReference type="ARBA" id="ARBA00011081"/>
    </source>
</evidence>
<dbReference type="SUPFAM" id="SSF52518">
    <property type="entry name" value="Thiamin diphosphate-binding fold (THDP-binding)"/>
    <property type="match status" value="2"/>
</dbReference>
<feature type="binding site" evidence="10">
    <location>
        <begin position="126"/>
        <end position="128"/>
    </location>
    <ligand>
        <name>thiamine diphosphate</name>
        <dbReference type="ChEBI" id="CHEBI:58937"/>
    </ligand>
</feature>
<evidence type="ECO:0000256" key="10">
    <source>
        <dbReference type="HAMAP-Rule" id="MF_00315"/>
    </source>
</evidence>
<dbReference type="PROSITE" id="PS00802">
    <property type="entry name" value="TRANSKETOLASE_2"/>
    <property type="match status" value="1"/>
</dbReference>
<keyword evidence="6 10" id="KW-0460">Magnesium</keyword>
<dbReference type="NCBIfam" id="NF003933">
    <property type="entry name" value="PRK05444.2-2"/>
    <property type="match status" value="1"/>
</dbReference>
<feature type="binding site" evidence="10">
    <location>
        <position position="402"/>
    </location>
    <ligand>
        <name>thiamine diphosphate</name>
        <dbReference type="ChEBI" id="CHEBI:58937"/>
    </ligand>
</feature>
<evidence type="ECO:0000313" key="13">
    <source>
        <dbReference type="Proteomes" id="UP001597044"/>
    </source>
</evidence>
<evidence type="ECO:0000256" key="8">
    <source>
        <dbReference type="ARBA" id="ARBA00023052"/>
    </source>
</evidence>
<dbReference type="GO" id="GO:0008661">
    <property type="term" value="F:1-deoxy-D-xylulose-5-phosphate synthase activity"/>
    <property type="evidence" value="ECO:0007669"/>
    <property type="project" value="UniProtKB-EC"/>
</dbReference>
<dbReference type="InterPro" id="IPR029061">
    <property type="entry name" value="THDP-binding"/>
</dbReference>
<comment type="similarity">
    <text evidence="2 10">Belongs to the transketolase family. DXPS subfamily.</text>
</comment>
<comment type="caution">
    <text evidence="12">The sequence shown here is derived from an EMBL/GenBank/DDBJ whole genome shotgun (WGS) entry which is preliminary data.</text>
</comment>
<dbReference type="InterPro" id="IPR005475">
    <property type="entry name" value="Transketolase-like_Pyr-bd"/>
</dbReference>
<evidence type="ECO:0000313" key="12">
    <source>
        <dbReference type="EMBL" id="MFD0950443.1"/>
    </source>
</evidence>
<dbReference type="CDD" id="cd07033">
    <property type="entry name" value="TPP_PYR_DXS_TK_like"/>
    <property type="match status" value="1"/>
</dbReference>
<dbReference type="InterPro" id="IPR020826">
    <property type="entry name" value="Transketolase_BS"/>
</dbReference>
<dbReference type="InterPro" id="IPR005477">
    <property type="entry name" value="Dxylulose-5-P_synthase"/>
</dbReference>
<dbReference type="Proteomes" id="UP001597044">
    <property type="component" value="Unassembled WGS sequence"/>
</dbReference>
<comment type="function">
    <text evidence="10">Catalyzes the acyloin condensation reaction between C atoms 2 and 3 of pyruvate and glyceraldehyde 3-phosphate to yield 1-deoxy-D-xylulose-5-phosphate (DXP).</text>
</comment>
<dbReference type="Gene3D" id="3.40.50.920">
    <property type="match status" value="1"/>
</dbReference>
<feature type="binding site" evidence="10">
    <location>
        <position position="186"/>
    </location>
    <ligand>
        <name>Mg(2+)</name>
        <dbReference type="ChEBI" id="CHEBI:18420"/>
    </ligand>
</feature>
<evidence type="ECO:0000259" key="11">
    <source>
        <dbReference type="SMART" id="SM00861"/>
    </source>
</evidence>
<reference evidence="13" key="1">
    <citation type="journal article" date="2019" name="Int. J. Syst. Evol. Microbiol.">
        <title>The Global Catalogue of Microorganisms (GCM) 10K type strain sequencing project: providing services to taxonomists for standard genome sequencing and annotation.</title>
        <authorList>
            <consortium name="The Broad Institute Genomics Platform"/>
            <consortium name="The Broad Institute Genome Sequencing Center for Infectious Disease"/>
            <person name="Wu L."/>
            <person name="Ma J."/>
        </authorList>
    </citation>
    <scope>NUCLEOTIDE SEQUENCE [LARGE SCALE GENOMIC DNA]</scope>
    <source>
        <strain evidence="13">CCUG 63419</strain>
    </source>
</reference>
<feature type="binding site" evidence="10">
    <location>
        <begin position="158"/>
        <end position="159"/>
    </location>
    <ligand>
        <name>thiamine diphosphate</name>
        <dbReference type="ChEBI" id="CHEBI:58937"/>
    </ligand>
</feature>
<evidence type="ECO:0000256" key="4">
    <source>
        <dbReference type="ARBA" id="ARBA00022679"/>
    </source>
</evidence>
<keyword evidence="8 10" id="KW-0786">Thiamine pyrophosphate</keyword>
<dbReference type="HAMAP" id="MF_00315">
    <property type="entry name" value="DXP_synth"/>
    <property type="match status" value="1"/>
</dbReference>
<feature type="binding site" evidence="10">
    <location>
        <position position="186"/>
    </location>
    <ligand>
        <name>thiamine diphosphate</name>
        <dbReference type="ChEBI" id="CHEBI:58937"/>
    </ligand>
</feature>
<feature type="binding site" evidence="10">
    <location>
        <position position="157"/>
    </location>
    <ligand>
        <name>Mg(2+)</name>
        <dbReference type="ChEBI" id="CHEBI:18420"/>
    </ligand>
</feature>
<dbReference type="RefSeq" id="WP_379072160.1">
    <property type="nucleotide sequence ID" value="NZ_JBHTIT010000001.1"/>
</dbReference>
<name>A0ABW3HG49_9GAMM</name>
<dbReference type="SUPFAM" id="SSF52922">
    <property type="entry name" value="TK C-terminal domain-like"/>
    <property type="match status" value="1"/>
</dbReference>
<accession>A0ABW3HG49</accession>
<dbReference type="InterPro" id="IPR009014">
    <property type="entry name" value="Transketo_C/PFOR_II"/>
</dbReference>
<feature type="binding site" evidence="10">
    <location>
        <position position="295"/>
    </location>
    <ligand>
        <name>thiamine diphosphate</name>
        <dbReference type="ChEBI" id="CHEBI:58937"/>
    </ligand>
</feature>
<organism evidence="12 13">
    <name type="scientific">Paraperlucidibaca wandonensis</name>
    <dbReference type="NCBI Taxonomy" id="1268273"/>
    <lineage>
        <taxon>Bacteria</taxon>
        <taxon>Pseudomonadati</taxon>
        <taxon>Pseudomonadota</taxon>
        <taxon>Gammaproteobacteria</taxon>
        <taxon>Moraxellales</taxon>
        <taxon>Moraxellaceae</taxon>
        <taxon>Paraperlucidibaca</taxon>
    </lineage>
</organism>
<dbReference type="PANTHER" id="PTHR43322">
    <property type="entry name" value="1-D-DEOXYXYLULOSE 5-PHOSPHATE SYNTHASE-RELATED"/>
    <property type="match status" value="1"/>
</dbReference>
<dbReference type="Gene3D" id="3.40.50.970">
    <property type="match status" value="2"/>
</dbReference>
<dbReference type="Pfam" id="PF13292">
    <property type="entry name" value="DXP_synthase_N"/>
    <property type="match status" value="1"/>
</dbReference>
<keyword evidence="13" id="KW-1185">Reference proteome</keyword>
<evidence type="ECO:0000256" key="5">
    <source>
        <dbReference type="ARBA" id="ARBA00022723"/>
    </source>
</evidence>
<keyword evidence="9 10" id="KW-0414">Isoprene biosynthesis</keyword>
<feature type="domain" description="Transketolase-like pyrimidine-binding" evidence="11">
    <location>
        <begin position="351"/>
        <end position="515"/>
    </location>
</feature>
<dbReference type="Pfam" id="PF02779">
    <property type="entry name" value="Transket_pyr"/>
    <property type="match status" value="1"/>
</dbReference>
<comment type="subunit">
    <text evidence="3 10">Homodimer.</text>
</comment>
<evidence type="ECO:0000256" key="7">
    <source>
        <dbReference type="ARBA" id="ARBA00022977"/>
    </source>
</evidence>
<dbReference type="InterPro" id="IPR033248">
    <property type="entry name" value="Transketolase_C"/>
</dbReference>